<comment type="similarity">
    <text evidence="1">Belongs to the DENND6 family.</text>
</comment>
<dbReference type="Proteomes" id="UP000736335">
    <property type="component" value="Unassembled WGS sequence"/>
</dbReference>
<dbReference type="EMBL" id="WIUZ02000002">
    <property type="protein sequence ID" value="KAF9790689.1"/>
    <property type="molecule type" value="Genomic_DNA"/>
</dbReference>
<evidence type="ECO:0000256" key="2">
    <source>
        <dbReference type="SAM" id="MobiDB-lite"/>
    </source>
</evidence>
<dbReference type="PANTHER" id="PTHR13677">
    <property type="entry name" value="LD41638P"/>
    <property type="match status" value="1"/>
</dbReference>
<dbReference type="InterPro" id="IPR037516">
    <property type="entry name" value="Tripartite_DENN"/>
</dbReference>
<keyword evidence="5" id="KW-1185">Reference proteome</keyword>
<feature type="compositionally biased region" description="Polar residues" evidence="2">
    <location>
        <begin position="163"/>
        <end position="176"/>
    </location>
</feature>
<evidence type="ECO:0000259" key="3">
    <source>
        <dbReference type="PROSITE" id="PS50211"/>
    </source>
</evidence>
<sequence length="584" mass="66017">MSSEESKDNPPVLMIPLSDEEEDIGLTPLTRPGTPLIIGTKQRLRPHEILVSPPTSKDDSHTPWPLSQSASDLLDKNIFSPRTLSRSSTVREPLATATAIKLEDTTIEDLVFEPEKLVRLRRWILTIVVVDFDLELGPTVVSVFPSLTLSHLERENIAFSSFPDSAQFDQGSQTHSFRMRETDHTKDDTLRDDHARPLSNDGFIYGYSHFTQKKDRSSKRGYKQRSLVLLSQFPYPTLFTELISTLGPAFLTHRGPMLEAACHNIASWPDHKLGIRVELGFMGNALLVELPVGFDEQQMQTVSSTPDLRKPHPLLAASPPQHLPPLTVFSASISHLWSIWECLVLSEPILVFGTSPTMTSQAIWWLRDFMRPMPLAGDFRPYFTIHDKDHATLVNQNAPQAGLLLGVTNPFYDGTCKHWPHQLSLGASSQHPSLGNQTPLPGPSPGWKTKTHKRYISKDRSLLKSLEKALLKPDSDARTHRSERDPALALRRHFASRTTEFLVPLNRYLNTLIPSPSSSMYPTQKMKRFNENDFFATLKSHGSPLPFKSNSKQKEFYERWLKSPGFGVWLAKQEEMVEAALRQR</sequence>
<feature type="domain" description="UDENN" evidence="3">
    <location>
        <begin position="125"/>
        <end position="571"/>
    </location>
</feature>
<gene>
    <name evidence="4" type="ORF">BJ322DRAFT_1135199</name>
</gene>
<reference evidence="4" key="2">
    <citation type="submission" date="2020-11" db="EMBL/GenBank/DDBJ databases">
        <authorList>
            <consortium name="DOE Joint Genome Institute"/>
            <person name="Kuo A."/>
            <person name="Miyauchi S."/>
            <person name="Kiss E."/>
            <person name="Drula E."/>
            <person name="Kohler A."/>
            <person name="Sanchez-Garcia M."/>
            <person name="Andreopoulos B."/>
            <person name="Barry K.W."/>
            <person name="Bonito G."/>
            <person name="Buee M."/>
            <person name="Carver A."/>
            <person name="Chen C."/>
            <person name="Cichocki N."/>
            <person name="Clum A."/>
            <person name="Culley D."/>
            <person name="Crous P.W."/>
            <person name="Fauchery L."/>
            <person name="Girlanda M."/>
            <person name="Hayes R."/>
            <person name="Keri Z."/>
            <person name="Labutti K."/>
            <person name="Lipzen A."/>
            <person name="Lombard V."/>
            <person name="Magnuson J."/>
            <person name="Maillard F."/>
            <person name="Morin E."/>
            <person name="Murat C."/>
            <person name="Nolan M."/>
            <person name="Ohm R."/>
            <person name="Pangilinan J."/>
            <person name="Pereira M."/>
            <person name="Perotto S."/>
            <person name="Peter M."/>
            <person name="Riley R."/>
            <person name="Sitrit Y."/>
            <person name="Stielow B."/>
            <person name="Szollosi G."/>
            <person name="Zifcakova L."/>
            <person name="Stursova M."/>
            <person name="Spatafora J.W."/>
            <person name="Tedersoo L."/>
            <person name="Vaario L.-M."/>
            <person name="Yamada A."/>
            <person name="Yan M."/>
            <person name="Wang P."/>
            <person name="Xu J."/>
            <person name="Bruns T."/>
            <person name="Baldrian P."/>
            <person name="Vilgalys R."/>
            <person name="Henrissat B."/>
            <person name="Grigoriev I.V."/>
            <person name="Hibbett D."/>
            <person name="Nagy L.G."/>
            <person name="Martin F.M."/>
        </authorList>
    </citation>
    <scope>NUCLEOTIDE SEQUENCE</scope>
    <source>
        <strain evidence="4">UH-Tt-Lm1</strain>
    </source>
</reference>
<dbReference type="GO" id="GO:0055037">
    <property type="term" value="C:recycling endosome"/>
    <property type="evidence" value="ECO:0007669"/>
    <property type="project" value="TreeGrafter"/>
</dbReference>
<dbReference type="InterPro" id="IPR024224">
    <property type="entry name" value="DENND6"/>
</dbReference>
<evidence type="ECO:0000256" key="1">
    <source>
        <dbReference type="ARBA" id="ARBA00007159"/>
    </source>
</evidence>
<feature type="compositionally biased region" description="Polar residues" evidence="2">
    <location>
        <begin position="427"/>
        <end position="439"/>
    </location>
</feature>
<dbReference type="GO" id="GO:0005085">
    <property type="term" value="F:guanyl-nucleotide exchange factor activity"/>
    <property type="evidence" value="ECO:0007669"/>
    <property type="project" value="InterPro"/>
</dbReference>
<reference evidence="4" key="1">
    <citation type="journal article" date="2020" name="Nat. Commun.">
        <title>Large-scale genome sequencing of mycorrhizal fungi provides insights into the early evolution of symbiotic traits.</title>
        <authorList>
            <person name="Miyauchi S."/>
            <person name="Kiss E."/>
            <person name="Kuo A."/>
            <person name="Drula E."/>
            <person name="Kohler A."/>
            <person name="Sanchez-Garcia M."/>
            <person name="Morin E."/>
            <person name="Andreopoulos B."/>
            <person name="Barry K.W."/>
            <person name="Bonito G."/>
            <person name="Buee M."/>
            <person name="Carver A."/>
            <person name="Chen C."/>
            <person name="Cichocki N."/>
            <person name="Clum A."/>
            <person name="Culley D."/>
            <person name="Crous P.W."/>
            <person name="Fauchery L."/>
            <person name="Girlanda M."/>
            <person name="Hayes R.D."/>
            <person name="Keri Z."/>
            <person name="LaButti K."/>
            <person name="Lipzen A."/>
            <person name="Lombard V."/>
            <person name="Magnuson J."/>
            <person name="Maillard F."/>
            <person name="Murat C."/>
            <person name="Nolan M."/>
            <person name="Ohm R.A."/>
            <person name="Pangilinan J."/>
            <person name="Pereira M.F."/>
            <person name="Perotto S."/>
            <person name="Peter M."/>
            <person name="Pfister S."/>
            <person name="Riley R."/>
            <person name="Sitrit Y."/>
            <person name="Stielow J.B."/>
            <person name="Szollosi G."/>
            <person name="Zifcakova L."/>
            <person name="Stursova M."/>
            <person name="Spatafora J.W."/>
            <person name="Tedersoo L."/>
            <person name="Vaario L.M."/>
            <person name="Yamada A."/>
            <person name="Yan M."/>
            <person name="Wang P."/>
            <person name="Xu J."/>
            <person name="Bruns T."/>
            <person name="Baldrian P."/>
            <person name="Vilgalys R."/>
            <person name="Dunand C."/>
            <person name="Henrissat B."/>
            <person name="Grigoriev I.V."/>
            <person name="Hibbett D."/>
            <person name="Nagy L.G."/>
            <person name="Martin F.M."/>
        </authorList>
    </citation>
    <scope>NUCLEOTIDE SEQUENCE</scope>
    <source>
        <strain evidence="4">UH-Tt-Lm1</strain>
    </source>
</reference>
<dbReference type="PANTHER" id="PTHR13677:SF0">
    <property type="entry name" value="LD41638P"/>
    <property type="match status" value="1"/>
</dbReference>
<dbReference type="OrthoDB" id="10265409at2759"/>
<comment type="caution">
    <text evidence="4">The sequence shown here is derived from an EMBL/GenBank/DDBJ whole genome shotgun (WGS) entry which is preliminary data.</text>
</comment>
<name>A0A9P6HMY1_9AGAM</name>
<accession>A0A9P6HMY1</accession>
<dbReference type="PROSITE" id="PS50211">
    <property type="entry name" value="DENN"/>
    <property type="match status" value="1"/>
</dbReference>
<evidence type="ECO:0000313" key="4">
    <source>
        <dbReference type="EMBL" id="KAF9790689.1"/>
    </source>
</evidence>
<feature type="region of interest" description="Disordered" evidence="2">
    <location>
        <begin position="163"/>
        <end position="195"/>
    </location>
</feature>
<protein>
    <submittedName>
        <fullName evidence="4">DUF1630-domain-containing protein</fullName>
    </submittedName>
</protein>
<organism evidence="4 5">
    <name type="scientific">Thelephora terrestris</name>
    <dbReference type="NCBI Taxonomy" id="56493"/>
    <lineage>
        <taxon>Eukaryota</taxon>
        <taxon>Fungi</taxon>
        <taxon>Dikarya</taxon>
        <taxon>Basidiomycota</taxon>
        <taxon>Agaricomycotina</taxon>
        <taxon>Agaricomycetes</taxon>
        <taxon>Thelephorales</taxon>
        <taxon>Thelephoraceae</taxon>
        <taxon>Thelephora</taxon>
    </lineage>
</organism>
<dbReference type="AlphaFoldDB" id="A0A9P6HMY1"/>
<feature type="region of interest" description="Disordered" evidence="2">
    <location>
        <begin position="427"/>
        <end position="451"/>
    </location>
</feature>
<feature type="compositionally biased region" description="Basic and acidic residues" evidence="2">
    <location>
        <begin position="178"/>
        <end position="195"/>
    </location>
</feature>
<proteinExistence type="inferred from homology"/>
<evidence type="ECO:0000313" key="5">
    <source>
        <dbReference type="Proteomes" id="UP000736335"/>
    </source>
</evidence>